<keyword evidence="1" id="KW-1133">Transmembrane helix</keyword>
<evidence type="ECO:0000313" key="3">
    <source>
        <dbReference type="Proteomes" id="UP000199149"/>
    </source>
</evidence>
<name>A0A1I4YUU1_9FLAO</name>
<evidence type="ECO:0000256" key="1">
    <source>
        <dbReference type="SAM" id="Phobius"/>
    </source>
</evidence>
<organism evidence="2 3">
    <name type="scientific">Algoriella xinjiangensis</name>
    <dbReference type="NCBI Taxonomy" id="684065"/>
    <lineage>
        <taxon>Bacteria</taxon>
        <taxon>Pseudomonadati</taxon>
        <taxon>Bacteroidota</taxon>
        <taxon>Flavobacteriia</taxon>
        <taxon>Flavobacteriales</taxon>
        <taxon>Weeksellaceae</taxon>
        <taxon>Algoriella</taxon>
    </lineage>
</organism>
<feature type="transmembrane region" description="Helical" evidence="1">
    <location>
        <begin position="20"/>
        <end position="43"/>
    </location>
</feature>
<protein>
    <submittedName>
        <fullName evidence="2">Uncharacterized protein</fullName>
    </submittedName>
</protein>
<dbReference type="AlphaFoldDB" id="A0A1I4YUU1"/>
<dbReference type="RefSeq" id="WP_092908869.1">
    <property type="nucleotide sequence ID" value="NZ_FOUZ01000012.1"/>
</dbReference>
<reference evidence="3" key="1">
    <citation type="submission" date="2016-10" db="EMBL/GenBank/DDBJ databases">
        <authorList>
            <person name="Varghese N."/>
            <person name="Submissions S."/>
        </authorList>
    </citation>
    <scope>NUCLEOTIDE SEQUENCE [LARGE SCALE GENOMIC DNA]</scope>
    <source>
        <strain evidence="3">XJ109</strain>
    </source>
</reference>
<evidence type="ECO:0000313" key="2">
    <source>
        <dbReference type="EMBL" id="SFN41727.1"/>
    </source>
</evidence>
<keyword evidence="3" id="KW-1185">Reference proteome</keyword>
<sequence>MNDRKLSILGKSTFYFTQFYRYVLIAFVLAIIGVGSLGIGGLWGRLIYKYIKNDIVKFDLSIYKNFEGYINRKVKFKNFIKFYLLKLFYN</sequence>
<dbReference type="EMBL" id="FOUZ01000012">
    <property type="protein sequence ID" value="SFN41727.1"/>
    <property type="molecule type" value="Genomic_DNA"/>
</dbReference>
<dbReference type="Proteomes" id="UP000199149">
    <property type="component" value="Unassembled WGS sequence"/>
</dbReference>
<keyword evidence="1" id="KW-0472">Membrane</keyword>
<gene>
    <name evidence="2" type="ORF">SAMN05421738_1126</name>
</gene>
<dbReference type="STRING" id="684065.SAMN05421738_1126"/>
<accession>A0A1I4YUU1</accession>
<keyword evidence="1" id="KW-0812">Transmembrane</keyword>
<proteinExistence type="predicted"/>